<dbReference type="Gene3D" id="3.40.50.620">
    <property type="entry name" value="HUPs"/>
    <property type="match status" value="1"/>
</dbReference>
<evidence type="ECO:0000256" key="13">
    <source>
        <dbReference type="ARBA" id="ARBA00049494"/>
    </source>
</evidence>
<keyword evidence="9 14" id="KW-0274">FAD</keyword>
<organism evidence="16 17">
    <name type="scientific">Candidatus Blautia gallistercoris</name>
    <dbReference type="NCBI Taxonomy" id="2838490"/>
    <lineage>
        <taxon>Bacteria</taxon>
        <taxon>Bacillati</taxon>
        <taxon>Bacillota</taxon>
        <taxon>Clostridia</taxon>
        <taxon>Lachnospirales</taxon>
        <taxon>Lachnospiraceae</taxon>
        <taxon>Blautia</taxon>
    </lineage>
</organism>
<evidence type="ECO:0000256" key="12">
    <source>
        <dbReference type="ARBA" id="ARBA00047880"/>
    </source>
</evidence>
<dbReference type="SUPFAM" id="SSF52374">
    <property type="entry name" value="Nucleotidylyl transferase"/>
    <property type="match status" value="1"/>
</dbReference>
<dbReference type="NCBIfam" id="NF004162">
    <property type="entry name" value="PRK05627.1-5"/>
    <property type="match status" value="1"/>
</dbReference>
<dbReference type="Gene3D" id="2.40.30.30">
    <property type="entry name" value="Riboflavin kinase-like"/>
    <property type="match status" value="1"/>
</dbReference>
<accession>A0A9D2B3J1</accession>
<comment type="pathway">
    <text evidence="2 14">Cofactor biosynthesis; FMN biosynthesis; FMN from riboflavin (ATP route): step 1/1.</text>
</comment>
<evidence type="ECO:0000256" key="11">
    <source>
        <dbReference type="ARBA" id="ARBA00023268"/>
    </source>
</evidence>
<keyword evidence="8 14" id="KW-0418">Kinase</keyword>
<dbReference type="CDD" id="cd02064">
    <property type="entry name" value="FAD_synthetase_N"/>
    <property type="match status" value="1"/>
</dbReference>
<dbReference type="Proteomes" id="UP000886817">
    <property type="component" value="Unassembled WGS sequence"/>
</dbReference>
<keyword evidence="5 14" id="KW-0808">Transferase</keyword>
<dbReference type="GO" id="GO:0009398">
    <property type="term" value="P:FMN biosynthetic process"/>
    <property type="evidence" value="ECO:0007669"/>
    <property type="project" value="UniProtKB-UniRule"/>
</dbReference>
<sequence length="315" mass="35895">MDYRKEITDLNGFGQTAVTLGKFDGVHRGHKKLICRVLEKKAMGMETVLFAFGTSRHMLYTREERKEKLASMGVDVLIDCPLDEHIRHMRAEDFVTQILVDRLHARYLAVGRDFRFGYERKGTPGLLQEMGDSLGFSVDILDDEMDRGRKISSTYVREQLNEGNIPKVNELLGEVFSVSGEVLHGRGLGHRKLVPTTNLVPPREKLLPPNGVYVTISDFGGKRYRGITNIGYKPTVGGEEFIGVETYLFHCAENLYGRKSRVYFLEFLRAERKFDSLEGLKEQLKKDIAKGMAYFERGLRSGKNRKADTLDPHDE</sequence>
<evidence type="ECO:0000256" key="5">
    <source>
        <dbReference type="ARBA" id="ARBA00022679"/>
    </source>
</evidence>
<evidence type="ECO:0000256" key="8">
    <source>
        <dbReference type="ARBA" id="ARBA00022777"/>
    </source>
</evidence>
<dbReference type="GO" id="GO:0009231">
    <property type="term" value="P:riboflavin biosynthetic process"/>
    <property type="evidence" value="ECO:0007669"/>
    <property type="project" value="InterPro"/>
</dbReference>
<keyword evidence="4 14" id="KW-0288">FMN</keyword>
<dbReference type="EC" id="2.7.7.2" evidence="14"/>
<keyword evidence="10 14" id="KW-0067">ATP-binding</keyword>
<dbReference type="InterPro" id="IPR023468">
    <property type="entry name" value="Riboflavin_kinase"/>
</dbReference>
<evidence type="ECO:0000256" key="4">
    <source>
        <dbReference type="ARBA" id="ARBA00022643"/>
    </source>
</evidence>
<dbReference type="InterPro" id="IPR002606">
    <property type="entry name" value="Riboflavin_kinase_bac"/>
</dbReference>
<comment type="catalytic activity">
    <reaction evidence="13 14">
        <text>FMN + ATP + H(+) = FAD + diphosphate</text>
        <dbReference type="Rhea" id="RHEA:17237"/>
        <dbReference type="ChEBI" id="CHEBI:15378"/>
        <dbReference type="ChEBI" id="CHEBI:30616"/>
        <dbReference type="ChEBI" id="CHEBI:33019"/>
        <dbReference type="ChEBI" id="CHEBI:57692"/>
        <dbReference type="ChEBI" id="CHEBI:58210"/>
        <dbReference type="EC" id="2.7.7.2"/>
    </reaction>
</comment>
<reference evidence="16" key="1">
    <citation type="journal article" date="2021" name="PeerJ">
        <title>Extensive microbial diversity within the chicken gut microbiome revealed by metagenomics and culture.</title>
        <authorList>
            <person name="Gilroy R."/>
            <person name="Ravi A."/>
            <person name="Getino M."/>
            <person name="Pursley I."/>
            <person name="Horton D.L."/>
            <person name="Alikhan N.F."/>
            <person name="Baker D."/>
            <person name="Gharbi K."/>
            <person name="Hall N."/>
            <person name="Watson M."/>
            <person name="Adriaenssens E.M."/>
            <person name="Foster-Nyarko E."/>
            <person name="Jarju S."/>
            <person name="Secka A."/>
            <person name="Antonio M."/>
            <person name="Oren A."/>
            <person name="Chaudhuri R.R."/>
            <person name="La Ragione R."/>
            <person name="Hildebrand F."/>
            <person name="Pallen M.J."/>
        </authorList>
    </citation>
    <scope>NUCLEOTIDE SEQUENCE</scope>
    <source>
        <strain evidence="16">ChiSjej1B19-8411</strain>
    </source>
</reference>
<dbReference type="InterPro" id="IPR015864">
    <property type="entry name" value="FAD_synthase"/>
</dbReference>
<name>A0A9D2B3J1_9FIRM</name>
<dbReference type="GO" id="GO:0005524">
    <property type="term" value="F:ATP binding"/>
    <property type="evidence" value="ECO:0007669"/>
    <property type="project" value="UniProtKB-UniRule"/>
</dbReference>
<dbReference type="InterPro" id="IPR015865">
    <property type="entry name" value="Riboflavin_kinase_bac/euk"/>
</dbReference>
<keyword evidence="3 14" id="KW-0285">Flavoprotein</keyword>
<dbReference type="GO" id="GO:0008531">
    <property type="term" value="F:riboflavin kinase activity"/>
    <property type="evidence" value="ECO:0007669"/>
    <property type="project" value="UniProtKB-UniRule"/>
</dbReference>
<evidence type="ECO:0000256" key="10">
    <source>
        <dbReference type="ARBA" id="ARBA00022840"/>
    </source>
</evidence>
<dbReference type="EMBL" id="DXEX01000197">
    <property type="protein sequence ID" value="HIX59873.1"/>
    <property type="molecule type" value="Genomic_DNA"/>
</dbReference>
<evidence type="ECO:0000256" key="9">
    <source>
        <dbReference type="ARBA" id="ARBA00022827"/>
    </source>
</evidence>
<evidence type="ECO:0000259" key="15">
    <source>
        <dbReference type="SMART" id="SM00904"/>
    </source>
</evidence>
<dbReference type="GO" id="GO:0006747">
    <property type="term" value="P:FAD biosynthetic process"/>
    <property type="evidence" value="ECO:0007669"/>
    <property type="project" value="UniProtKB-UniRule"/>
</dbReference>
<dbReference type="GO" id="GO:0003919">
    <property type="term" value="F:FMN adenylyltransferase activity"/>
    <property type="evidence" value="ECO:0007669"/>
    <property type="project" value="UniProtKB-UniRule"/>
</dbReference>
<dbReference type="Pfam" id="PF06574">
    <property type="entry name" value="FAD_syn"/>
    <property type="match status" value="1"/>
</dbReference>
<evidence type="ECO:0000313" key="17">
    <source>
        <dbReference type="Proteomes" id="UP000886817"/>
    </source>
</evidence>
<comment type="caution">
    <text evidence="16">The sequence shown here is derived from an EMBL/GenBank/DDBJ whole genome shotgun (WGS) entry which is preliminary data.</text>
</comment>
<dbReference type="PIRSF" id="PIRSF004491">
    <property type="entry name" value="FAD_Synth"/>
    <property type="match status" value="1"/>
</dbReference>
<keyword evidence="7 14" id="KW-0547">Nucleotide-binding</keyword>
<dbReference type="AlphaFoldDB" id="A0A9D2B3J1"/>
<reference evidence="16" key="2">
    <citation type="submission" date="2021-04" db="EMBL/GenBank/DDBJ databases">
        <authorList>
            <person name="Gilroy R."/>
        </authorList>
    </citation>
    <scope>NUCLEOTIDE SEQUENCE</scope>
    <source>
        <strain evidence="16">ChiSjej1B19-8411</strain>
    </source>
</reference>
<dbReference type="Pfam" id="PF01687">
    <property type="entry name" value="Flavokinase"/>
    <property type="match status" value="1"/>
</dbReference>
<evidence type="ECO:0000256" key="14">
    <source>
        <dbReference type="PIRNR" id="PIRNR004491"/>
    </source>
</evidence>
<evidence type="ECO:0000256" key="2">
    <source>
        <dbReference type="ARBA" id="ARBA00005201"/>
    </source>
</evidence>
<comment type="pathway">
    <text evidence="1 14">Cofactor biosynthesis; FAD biosynthesis; FAD from FMN: step 1/1.</text>
</comment>
<dbReference type="SMART" id="SM00904">
    <property type="entry name" value="Flavokinase"/>
    <property type="match status" value="1"/>
</dbReference>
<evidence type="ECO:0000313" key="16">
    <source>
        <dbReference type="EMBL" id="HIX59873.1"/>
    </source>
</evidence>
<comment type="catalytic activity">
    <reaction evidence="12 14">
        <text>riboflavin + ATP = FMN + ADP + H(+)</text>
        <dbReference type="Rhea" id="RHEA:14357"/>
        <dbReference type="ChEBI" id="CHEBI:15378"/>
        <dbReference type="ChEBI" id="CHEBI:30616"/>
        <dbReference type="ChEBI" id="CHEBI:57986"/>
        <dbReference type="ChEBI" id="CHEBI:58210"/>
        <dbReference type="ChEBI" id="CHEBI:456216"/>
        <dbReference type="EC" id="2.7.1.26"/>
    </reaction>
</comment>
<evidence type="ECO:0000256" key="7">
    <source>
        <dbReference type="ARBA" id="ARBA00022741"/>
    </source>
</evidence>
<proteinExistence type="inferred from homology"/>
<protein>
    <recommendedName>
        <fullName evidence="14">Riboflavin biosynthesis protein</fullName>
    </recommendedName>
    <domain>
        <recommendedName>
            <fullName evidence="14">Riboflavin kinase</fullName>
            <ecNumber evidence="14">2.7.1.26</ecNumber>
        </recommendedName>
        <alternativeName>
            <fullName evidence="14">Flavokinase</fullName>
        </alternativeName>
    </domain>
    <domain>
        <recommendedName>
            <fullName evidence="14">FMN adenylyltransferase</fullName>
            <ecNumber evidence="14">2.7.7.2</ecNumber>
        </recommendedName>
        <alternativeName>
            <fullName evidence="14">FAD pyrophosphorylase</fullName>
        </alternativeName>
        <alternativeName>
            <fullName evidence="14">FAD synthase</fullName>
        </alternativeName>
    </domain>
</protein>
<comment type="similarity">
    <text evidence="14">Belongs to the ribF family.</text>
</comment>
<feature type="domain" description="Riboflavin kinase" evidence="15">
    <location>
        <begin position="171"/>
        <end position="296"/>
    </location>
</feature>
<dbReference type="PANTHER" id="PTHR22749:SF6">
    <property type="entry name" value="RIBOFLAVIN KINASE"/>
    <property type="match status" value="1"/>
</dbReference>
<evidence type="ECO:0000256" key="3">
    <source>
        <dbReference type="ARBA" id="ARBA00022630"/>
    </source>
</evidence>
<dbReference type="SUPFAM" id="SSF82114">
    <property type="entry name" value="Riboflavin kinase-like"/>
    <property type="match status" value="1"/>
</dbReference>
<dbReference type="InterPro" id="IPR023465">
    <property type="entry name" value="Riboflavin_kinase_dom_sf"/>
</dbReference>
<keyword evidence="6 14" id="KW-0548">Nucleotidyltransferase</keyword>
<dbReference type="PANTHER" id="PTHR22749">
    <property type="entry name" value="RIBOFLAVIN KINASE/FMN ADENYLYLTRANSFERASE"/>
    <property type="match status" value="1"/>
</dbReference>
<evidence type="ECO:0000256" key="1">
    <source>
        <dbReference type="ARBA" id="ARBA00004726"/>
    </source>
</evidence>
<dbReference type="EC" id="2.7.1.26" evidence="14"/>
<dbReference type="InterPro" id="IPR014729">
    <property type="entry name" value="Rossmann-like_a/b/a_fold"/>
</dbReference>
<gene>
    <name evidence="16" type="ORF">IAA45_09195</name>
</gene>
<keyword evidence="11" id="KW-0511">Multifunctional enzyme</keyword>
<dbReference type="NCBIfam" id="TIGR00083">
    <property type="entry name" value="ribF"/>
    <property type="match status" value="1"/>
</dbReference>
<evidence type="ECO:0000256" key="6">
    <source>
        <dbReference type="ARBA" id="ARBA00022695"/>
    </source>
</evidence>